<gene>
    <name evidence="2" type="ORF">HD599_001109</name>
</gene>
<organism evidence="2 3">
    <name type="scientific">Conyzicola lurida</name>
    <dbReference type="NCBI Taxonomy" id="1172621"/>
    <lineage>
        <taxon>Bacteria</taxon>
        <taxon>Bacillati</taxon>
        <taxon>Actinomycetota</taxon>
        <taxon>Actinomycetes</taxon>
        <taxon>Micrococcales</taxon>
        <taxon>Microbacteriaceae</taxon>
        <taxon>Conyzicola</taxon>
    </lineage>
</organism>
<dbReference type="InterPro" id="IPR050228">
    <property type="entry name" value="Carboxylesterase_BioH"/>
</dbReference>
<evidence type="ECO:0000259" key="1">
    <source>
        <dbReference type="Pfam" id="PF00561"/>
    </source>
</evidence>
<dbReference type="GO" id="GO:0003824">
    <property type="term" value="F:catalytic activity"/>
    <property type="evidence" value="ECO:0007669"/>
    <property type="project" value="InterPro"/>
</dbReference>
<evidence type="ECO:0000313" key="2">
    <source>
        <dbReference type="EMBL" id="MBB5842786.1"/>
    </source>
</evidence>
<dbReference type="EMBL" id="JACHMJ010000001">
    <property type="protein sequence ID" value="MBB5842786.1"/>
    <property type="molecule type" value="Genomic_DNA"/>
</dbReference>
<dbReference type="PANTHER" id="PTHR43194">
    <property type="entry name" value="HYDROLASE ALPHA/BETA FOLD FAMILY"/>
    <property type="match status" value="1"/>
</dbReference>
<dbReference type="SUPFAM" id="SSF53474">
    <property type="entry name" value="alpha/beta-Hydrolases"/>
    <property type="match status" value="1"/>
</dbReference>
<name>A0A841AM43_9MICO</name>
<proteinExistence type="predicted"/>
<accession>A0A841AM43</accession>
<dbReference type="Gene3D" id="3.40.50.1820">
    <property type="entry name" value="alpha/beta hydrolase"/>
    <property type="match status" value="1"/>
</dbReference>
<reference evidence="2 3" key="1">
    <citation type="submission" date="2020-08" db="EMBL/GenBank/DDBJ databases">
        <title>Sequencing the genomes of 1000 actinobacteria strains.</title>
        <authorList>
            <person name="Klenk H.-P."/>
        </authorList>
    </citation>
    <scope>NUCLEOTIDE SEQUENCE [LARGE SCALE GENOMIC DNA]</scope>
    <source>
        <strain evidence="2 3">DSM 105784</strain>
    </source>
</reference>
<evidence type="ECO:0000313" key="3">
    <source>
        <dbReference type="Proteomes" id="UP000536685"/>
    </source>
</evidence>
<dbReference type="AlphaFoldDB" id="A0A841AM43"/>
<comment type="caution">
    <text evidence="2">The sequence shown here is derived from an EMBL/GenBank/DDBJ whole genome shotgun (WGS) entry which is preliminary data.</text>
</comment>
<dbReference type="InterPro" id="IPR029058">
    <property type="entry name" value="AB_hydrolase_fold"/>
</dbReference>
<sequence>MPSITSSDQVRLEYSESGDPAGRPVVLIAGFMAAATSWMFQTAPLANAGYRVIAFDARGQGKSEKPGHGYRMARRGKDLGDLLEALDLRDAVLVGQSMGASSIWSYLGLFDASRVSGIVSIDQTPRMLNDDDWKQGFYGYTRETLGSRFEHGVPDTGVGTPMMKRGMRLVRLVRAVKIRPGSAKPVPLDRNEIALLNDHALQDWRDVIARLTVPALFVAGAESEFWPAAHAEASAALNPLATSAVVANAGHATNIEQHHEFNRVLLGFVAGL</sequence>
<dbReference type="RefSeq" id="WP_184234445.1">
    <property type="nucleotide sequence ID" value="NZ_JACHMJ010000001.1"/>
</dbReference>
<keyword evidence="3" id="KW-1185">Reference proteome</keyword>
<dbReference type="PRINTS" id="PR00412">
    <property type="entry name" value="EPOXHYDRLASE"/>
</dbReference>
<dbReference type="PANTHER" id="PTHR43194:SF2">
    <property type="entry name" value="PEROXISOMAL MEMBRANE PROTEIN LPX1"/>
    <property type="match status" value="1"/>
</dbReference>
<feature type="domain" description="AB hydrolase-1" evidence="1">
    <location>
        <begin position="24"/>
        <end position="256"/>
    </location>
</feature>
<dbReference type="InterPro" id="IPR000639">
    <property type="entry name" value="Epox_hydrolase-like"/>
</dbReference>
<dbReference type="PRINTS" id="PR00111">
    <property type="entry name" value="ABHYDROLASE"/>
</dbReference>
<dbReference type="InterPro" id="IPR000073">
    <property type="entry name" value="AB_hydrolase_1"/>
</dbReference>
<dbReference type="Proteomes" id="UP000536685">
    <property type="component" value="Unassembled WGS sequence"/>
</dbReference>
<protein>
    <submittedName>
        <fullName evidence="2">Pimeloyl-ACP methyl ester carboxylesterase</fullName>
    </submittedName>
</protein>
<dbReference type="Pfam" id="PF00561">
    <property type="entry name" value="Abhydrolase_1"/>
    <property type="match status" value="1"/>
</dbReference>